<reference evidence="3 4" key="1">
    <citation type="submission" date="2018-03" db="EMBL/GenBank/DDBJ databases">
        <title>Draft Genome Sequences of the Obligatory Marine Myxobacteria Enhygromyxa salina SWB007.</title>
        <authorList>
            <person name="Poehlein A."/>
            <person name="Moghaddam J.A."/>
            <person name="Harms H."/>
            <person name="Alanjari M."/>
            <person name="Koenig G.M."/>
            <person name="Daniel R."/>
            <person name="Schaeberle T.F."/>
        </authorList>
    </citation>
    <scope>NUCLEOTIDE SEQUENCE [LARGE SCALE GENOMIC DNA]</scope>
    <source>
        <strain evidence="3 4">SWB007</strain>
    </source>
</reference>
<keyword evidence="1" id="KW-0175">Coiled coil</keyword>
<sequence>MPLFEPTARTELLSSLTARLAKRRMSAFSLLGEDVCRVHVEAAVDALERDSVTGKAEAMRAAAVAMVTTFLPESLGYSDLCFFTRLLRERALELGREDQRGAIEQWCYEHLAVSTTHFMVQRDDALQRQAAKRDIERYESQLAELRVALDEKTQLLELIREASTPIAPVVPGILVVPLVGTFDRFRAGLLTERLLDEIAKTRARVAILDISGVPVFDTDAAQLIVRLARSVRLLGAQVILVGMSPHNARTIVELGVDLDGIVTCRALQDGLRSALATQRLELVSIA</sequence>
<name>A0A2S9YRY7_9BACT</name>
<dbReference type="Pfam" id="PF01740">
    <property type="entry name" value="STAS"/>
    <property type="match status" value="1"/>
</dbReference>
<comment type="caution">
    <text evidence="3">The sequence shown here is derived from an EMBL/GenBank/DDBJ whole genome shotgun (WGS) entry which is preliminary data.</text>
</comment>
<dbReference type="SUPFAM" id="SSF52091">
    <property type="entry name" value="SpoIIaa-like"/>
    <property type="match status" value="1"/>
</dbReference>
<evidence type="ECO:0000313" key="4">
    <source>
        <dbReference type="Proteomes" id="UP000238823"/>
    </source>
</evidence>
<protein>
    <submittedName>
        <fullName evidence="3">RsbT co-antagonist protein RsbRA</fullName>
    </submittedName>
</protein>
<feature type="domain" description="STAS" evidence="2">
    <location>
        <begin position="163"/>
        <end position="278"/>
    </location>
</feature>
<dbReference type="Gene3D" id="3.30.750.24">
    <property type="entry name" value="STAS domain"/>
    <property type="match status" value="1"/>
</dbReference>
<dbReference type="OrthoDB" id="5571399at2"/>
<dbReference type="AlphaFoldDB" id="A0A2S9YRY7"/>
<dbReference type="InterPro" id="IPR036513">
    <property type="entry name" value="STAS_dom_sf"/>
</dbReference>
<dbReference type="EMBL" id="PVNL01000048">
    <property type="protein sequence ID" value="PRQ07858.1"/>
    <property type="molecule type" value="Genomic_DNA"/>
</dbReference>
<gene>
    <name evidence="3" type="primary">rsbRA_6</name>
    <name evidence="3" type="ORF">ENSA7_24230</name>
</gene>
<dbReference type="InterPro" id="IPR051932">
    <property type="entry name" value="Bact_StressResp_Reg"/>
</dbReference>
<dbReference type="Proteomes" id="UP000238823">
    <property type="component" value="Unassembled WGS sequence"/>
</dbReference>
<evidence type="ECO:0000313" key="3">
    <source>
        <dbReference type="EMBL" id="PRQ07858.1"/>
    </source>
</evidence>
<proteinExistence type="predicted"/>
<feature type="coiled-coil region" evidence="1">
    <location>
        <begin position="128"/>
        <end position="162"/>
    </location>
</feature>
<organism evidence="3 4">
    <name type="scientific">Enhygromyxa salina</name>
    <dbReference type="NCBI Taxonomy" id="215803"/>
    <lineage>
        <taxon>Bacteria</taxon>
        <taxon>Pseudomonadati</taxon>
        <taxon>Myxococcota</taxon>
        <taxon>Polyangia</taxon>
        <taxon>Nannocystales</taxon>
        <taxon>Nannocystaceae</taxon>
        <taxon>Enhygromyxa</taxon>
    </lineage>
</organism>
<dbReference type="RefSeq" id="WP_106089446.1">
    <property type="nucleotide sequence ID" value="NZ_PVNL01000048.1"/>
</dbReference>
<dbReference type="CDD" id="cd07041">
    <property type="entry name" value="STAS_RsbR_RsbS_like"/>
    <property type="match status" value="1"/>
</dbReference>
<dbReference type="PANTHER" id="PTHR33745:SF1">
    <property type="entry name" value="RSBT ANTAGONIST PROTEIN RSBS"/>
    <property type="match status" value="1"/>
</dbReference>
<dbReference type="PANTHER" id="PTHR33745">
    <property type="entry name" value="RSBT ANTAGONIST PROTEIN RSBS-RELATED"/>
    <property type="match status" value="1"/>
</dbReference>
<dbReference type="InterPro" id="IPR002645">
    <property type="entry name" value="STAS_dom"/>
</dbReference>
<dbReference type="PROSITE" id="PS50801">
    <property type="entry name" value="STAS"/>
    <property type="match status" value="1"/>
</dbReference>
<evidence type="ECO:0000256" key="1">
    <source>
        <dbReference type="SAM" id="Coils"/>
    </source>
</evidence>
<accession>A0A2S9YRY7</accession>
<evidence type="ECO:0000259" key="2">
    <source>
        <dbReference type="PROSITE" id="PS50801"/>
    </source>
</evidence>